<feature type="region of interest" description="Disordered" evidence="12">
    <location>
        <begin position="1496"/>
        <end position="1525"/>
    </location>
</feature>
<comment type="subunit">
    <text evidence="4">Component of the ESCRT-0 complex composed of HSE1 and VPS27.</text>
</comment>
<dbReference type="PANTHER" id="PTHR23113:SF368">
    <property type="entry name" value="CELL DIVISION CONTROL PROTEIN 25"/>
    <property type="match status" value="1"/>
</dbReference>
<dbReference type="InterPro" id="IPR019804">
    <property type="entry name" value="Ras_G-nucl-exch_fac_CS"/>
</dbReference>
<dbReference type="GO" id="GO:0004553">
    <property type="term" value="F:hydrolase activity, hydrolyzing O-glycosyl compounds"/>
    <property type="evidence" value="ECO:0007669"/>
    <property type="project" value="InterPro"/>
</dbReference>
<reference evidence="17 18" key="1">
    <citation type="submission" date="2017-03" db="EMBL/GenBank/DDBJ databases">
        <title>Genomes of endolithic fungi from Antarctica.</title>
        <authorList>
            <person name="Coleine C."/>
            <person name="Masonjones S."/>
            <person name="Stajich J.E."/>
        </authorList>
    </citation>
    <scope>NUCLEOTIDE SEQUENCE [LARGE SCALE GENOMIC DNA]</scope>
    <source>
        <strain evidence="17 18">CCFEE 5311</strain>
    </source>
</reference>
<dbReference type="Pfam" id="PF00617">
    <property type="entry name" value="RasGEF"/>
    <property type="match status" value="1"/>
</dbReference>
<dbReference type="InterPro" id="IPR056685">
    <property type="entry name" value="DUF7783"/>
</dbReference>
<evidence type="ECO:0000256" key="12">
    <source>
        <dbReference type="SAM" id="MobiDB-lite"/>
    </source>
</evidence>
<dbReference type="OrthoDB" id="546434at2759"/>
<evidence type="ECO:0000256" key="11">
    <source>
        <dbReference type="PROSITE-ProRule" id="PRU00192"/>
    </source>
</evidence>
<feature type="region of interest" description="Disordered" evidence="12">
    <location>
        <begin position="633"/>
        <end position="689"/>
    </location>
</feature>
<dbReference type="PROSITE" id="PS00720">
    <property type="entry name" value="RASGEF"/>
    <property type="match status" value="1"/>
</dbReference>
<feature type="compositionally biased region" description="Polar residues" evidence="12">
    <location>
        <begin position="228"/>
        <end position="248"/>
    </location>
</feature>
<evidence type="ECO:0000256" key="5">
    <source>
        <dbReference type="ARBA" id="ARBA00017923"/>
    </source>
</evidence>
<dbReference type="CDD" id="cd00413">
    <property type="entry name" value="Glyco_hydrolase_16"/>
    <property type="match status" value="1"/>
</dbReference>
<dbReference type="SUPFAM" id="SSF50044">
    <property type="entry name" value="SH3-domain"/>
    <property type="match status" value="1"/>
</dbReference>
<dbReference type="PROSITE" id="PS50212">
    <property type="entry name" value="RASGEF_NTER"/>
    <property type="match status" value="1"/>
</dbReference>
<comment type="subcellular location">
    <subcellularLocation>
        <location evidence="2">Endosome membrane</location>
        <topology evidence="2">Peripheral membrane protein</topology>
        <orientation evidence="2">Cytoplasmic side</orientation>
    </subcellularLocation>
</comment>
<dbReference type="InterPro" id="IPR001895">
    <property type="entry name" value="RASGEF_cat_dom"/>
</dbReference>
<evidence type="ECO:0000256" key="2">
    <source>
        <dbReference type="ARBA" id="ARBA00004125"/>
    </source>
</evidence>
<dbReference type="EMBL" id="NAJP01000024">
    <property type="protein sequence ID" value="TKA42210.1"/>
    <property type="molecule type" value="Genomic_DNA"/>
</dbReference>
<comment type="similarity">
    <text evidence="3">Belongs to the STAM family.</text>
</comment>
<dbReference type="InterPro" id="IPR000651">
    <property type="entry name" value="Ras-like_Gua-exchang_fac_N"/>
</dbReference>
<dbReference type="GO" id="GO:0005975">
    <property type="term" value="P:carbohydrate metabolic process"/>
    <property type="evidence" value="ECO:0007669"/>
    <property type="project" value="InterPro"/>
</dbReference>
<evidence type="ECO:0000256" key="3">
    <source>
        <dbReference type="ARBA" id="ARBA00009666"/>
    </source>
</evidence>
<dbReference type="InterPro" id="IPR056686">
    <property type="entry name" value="DUF7784"/>
</dbReference>
<feature type="domain" description="N-terminal Ras-GEF" evidence="15">
    <location>
        <begin position="735"/>
        <end position="868"/>
    </location>
</feature>
<dbReference type="InterPro" id="IPR036964">
    <property type="entry name" value="RASGEF_cat_dom_sf"/>
</dbReference>
<evidence type="ECO:0000259" key="14">
    <source>
        <dbReference type="PROSITE" id="PS50009"/>
    </source>
</evidence>
<dbReference type="Gene3D" id="2.20.70.10">
    <property type="match status" value="1"/>
</dbReference>
<feature type="domain" description="Ras-GEF" evidence="14">
    <location>
        <begin position="904"/>
        <end position="1141"/>
    </location>
</feature>
<evidence type="ECO:0000313" key="17">
    <source>
        <dbReference type="EMBL" id="TKA42210.1"/>
    </source>
</evidence>
<dbReference type="Pfam" id="PF23518">
    <property type="entry name" value="WW_2"/>
    <property type="match status" value="1"/>
</dbReference>
<organism evidence="17 18">
    <name type="scientific">Friedmanniomyces endolithicus</name>
    <dbReference type="NCBI Taxonomy" id="329885"/>
    <lineage>
        <taxon>Eukaryota</taxon>
        <taxon>Fungi</taxon>
        <taxon>Dikarya</taxon>
        <taxon>Ascomycota</taxon>
        <taxon>Pezizomycotina</taxon>
        <taxon>Dothideomycetes</taxon>
        <taxon>Dothideomycetidae</taxon>
        <taxon>Mycosphaerellales</taxon>
        <taxon>Teratosphaeriaceae</taxon>
        <taxon>Friedmanniomyces</taxon>
    </lineage>
</organism>
<dbReference type="STRING" id="329885.A0A4U0V0V4"/>
<evidence type="ECO:0000256" key="8">
    <source>
        <dbReference type="ARBA" id="ARBA00022658"/>
    </source>
</evidence>
<dbReference type="PANTHER" id="PTHR23113">
    <property type="entry name" value="GUANINE NUCLEOTIDE EXCHANGE FACTOR"/>
    <property type="match status" value="1"/>
</dbReference>
<keyword evidence="9" id="KW-0967">Endosome</keyword>
<dbReference type="PROSITE" id="PS50009">
    <property type="entry name" value="RASGEF_CAT"/>
    <property type="match status" value="1"/>
</dbReference>
<comment type="caution">
    <text evidence="17">The sequence shown here is derived from an EMBL/GenBank/DDBJ whole genome shotgun (WGS) entry which is preliminary data.</text>
</comment>
<dbReference type="InterPro" id="IPR001202">
    <property type="entry name" value="WW_dom"/>
</dbReference>
<dbReference type="Gene3D" id="1.20.870.10">
    <property type="entry name" value="Son of sevenless (SoS) protein Chain: S domain 1"/>
    <property type="match status" value="1"/>
</dbReference>
<dbReference type="GO" id="GO:0005085">
    <property type="term" value="F:guanyl-nucleotide exchange factor activity"/>
    <property type="evidence" value="ECO:0007669"/>
    <property type="project" value="UniProtKB-KW"/>
</dbReference>
<dbReference type="PROSITE" id="PS50002">
    <property type="entry name" value="SH3"/>
    <property type="match status" value="1"/>
</dbReference>
<dbReference type="SMART" id="SM00326">
    <property type="entry name" value="SH3"/>
    <property type="match status" value="1"/>
</dbReference>
<protein>
    <recommendedName>
        <fullName evidence="5">Class E vacuolar protein-sorting machinery protein HSE1</fullName>
    </recommendedName>
    <alternativeName>
        <fullName evidence="6">Class E vacuolar protein-sorting machinery protein hse1</fullName>
    </alternativeName>
</protein>
<dbReference type="InterPro" id="IPR036028">
    <property type="entry name" value="SH3-like_dom_sf"/>
</dbReference>
<dbReference type="InterPro" id="IPR008937">
    <property type="entry name" value="Ras-like_GEF"/>
</dbReference>
<evidence type="ECO:0000256" key="7">
    <source>
        <dbReference type="ARBA" id="ARBA00022443"/>
    </source>
</evidence>
<keyword evidence="8 10" id="KW-0344">Guanine-nucleotide releasing factor</keyword>
<dbReference type="Gene3D" id="1.10.840.10">
    <property type="entry name" value="Ras guanine-nucleotide exchange factors catalytic domain"/>
    <property type="match status" value="1"/>
</dbReference>
<dbReference type="Gene3D" id="2.30.30.40">
    <property type="entry name" value="SH3 Domains"/>
    <property type="match status" value="1"/>
</dbReference>
<evidence type="ECO:0000259" key="13">
    <source>
        <dbReference type="PROSITE" id="PS50002"/>
    </source>
</evidence>
<dbReference type="InterPro" id="IPR023578">
    <property type="entry name" value="Ras_GEF_dom_sf"/>
</dbReference>
<dbReference type="GO" id="GO:0010008">
    <property type="term" value="C:endosome membrane"/>
    <property type="evidence" value="ECO:0007669"/>
    <property type="project" value="UniProtKB-SubCell"/>
</dbReference>
<evidence type="ECO:0000256" key="1">
    <source>
        <dbReference type="ARBA" id="ARBA00002654"/>
    </source>
</evidence>
<dbReference type="CDD" id="cd11883">
    <property type="entry name" value="SH3_Sdc25"/>
    <property type="match status" value="1"/>
</dbReference>
<dbReference type="InterPro" id="IPR057827">
    <property type="entry name" value="WW_fungi"/>
</dbReference>
<evidence type="ECO:0000259" key="15">
    <source>
        <dbReference type="PROSITE" id="PS50212"/>
    </source>
</evidence>
<dbReference type="InterPro" id="IPR000757">
    <property type="entry name" value="Beta-glucanase-like"/>
</dbReference>
<sequence>MNGIAGALSASGQLHVRALYDYDAKDDRTSLSFSAGEIIQVITQLESGWWDGVLHGVRGWFPSNYCAVVNPPYDDGRGTRAGVAAGDFQSEESEDEYSEHGLDHTVNGMSSHHNGAVTSSQEEAAFWIPQATPDGRLFYFNTLTGESTMELPLEAPMSANESGPRDRTNIYIPDQTRPPPELMAAGYERDDDTDYASTSETEDASMTRRSKGSSHRRRRSYVSDGVSPATSMDSLNNTSPMNRSRTNFTDASTAGSFSALHQGIPPIGTTMTSFANAPAAASAASLIPRRFFDDAHAVPLTWNTMVEDMRRAVQRYREVVTNGDRSEFVRKAEDISDQLRILLAAGSGTTDNHSGNPSIISNNKALYPHFREMMSRFSKLVLSSHIAAADWPPPDSYQKCLQEAEGVLHGVYGFVEIARQQRGEEIPRLTPGFVSGSRTAGNWQSNGLTPRDPLASMSFMDDEHDGLSEPSAQLDQALLERMEDLKRLIVSSIRRLDEQLILQEKLITPSRHRMIGDAVCRSGIQIVEVCRPYLSTVESINLAPIGSSFTNPQLNDFADHKQKLYDATSDLIVACQGVASPLGDEWAEIRGSSLEERLNRVRTVGRDLDTSASQILFSLQLLSELVPREGQAQSKDLHRLTDGGTSYQQQHLRDNSKSSLRPALLADGGQSQSYSEGLQSSDPSADIQRNGENSKVKRFFGEVPAPVVPGRDSEEVPDFLKLDHVGEIGYDTKVNPPVLRGGTLTALVEQLTRHDRLESPFNNTFLLTYRSFTTAPELFEMLVKRWSIQPPYGLGGADLQMWVDKKQKPIRFRVVNILKSWFDNYWMEPNDDASQQLMQRVYTFAKGTVQSTSTPGAGPLLTAVEQRRRGQDASSKRLVLTLNSQAPPPIIPKNMKKLKFLDIDALEFARQLTIIESKLYGKIRPTECLSKTWQKKILPGEPDPAENVKALILHSNQLTNWVAQMILTQADVKRRVVVIKHFVSIAEKCRMLNNFSCLTSIISALASAPIHRLSRTWSQVNARTTHTLESMRKLMGSTKNFLEYRESLHKANPPCIPFFGIYLTDLTFIEDGIPSIIKKTQLINFAKRAKTADVIRDIQQYQNVPYSLQAVPELQEYILRNMQSAGDVHEMYERSLQVEPREREDEKIARLLSESGFLLIVAGAGVRHLDLARNLDSAEVPERGQATHEPANNHNPSMRTTLLLASASPALAACPCACYTLNSTNTPNHATFTETLETDFTQPNPSLTWTSTPGLAWQAQAYNVTPAAARGPYGKTAQVGNVLLNPQSQGLDLWVRSQVLEGLVPIAEVVTARTDILYGSFRAGMRTTGTNGTCGAFFFYQDDSQEIDMEVLSRQQFPGNNTLNLVLQSPASLSAGDNAAGTPGFTPYALAFDPAAAFHEYRFDWLPGRVDMYVDGAWLHSFHDGVPNSPGAVHLIHWSNGDPGWSGGLPAQDAVLTVSYVKAYFNASGGASACLGDDGGAVSEVCEIPVDGPAAQPTARPLTASATGSAGAASTSTHSGAGRSARRSSGTFVYALLLLRFLEQW</sequence>
<evidence type="ECO:0000313" key="18">
    <source>
        <dbReference type="Proteomes" id="UP000310066"/>
    </source>
</evidence>
<dbReference type="GO" id="GO:0007265">
    <property type="term" value="P:Ras protein signal transduction"/>
    <property type="evidence" value="ECO:0007669"/>
    <property type="project" value="TreeGrafter"/>
</dbReference>
<feature type="compositionally biased region" description="Basic residues" evidence="12">
    <location>
        <begin position="208"/>
        <end position="220"/>
    </location>
</feature>
<evidence type="ECO:0000256" key="4">
    <source>
        <dbReference type="ARBA" id="ARBA00011446"/>
    </source>
</evidence>
<dbReference type="PRINTS" id="PR00452">
    <property type="entry name" value="SH3DOMAIN"/>
</dbReference>
<dbReference type="InterPro" id="IPR013320">
    <property type="entry name" value="ConA-like_dom_sf"/>
</dbReference>
<dbReference type="Pfam" id="PF00018">
    <property type="entry name" value="SH3_1"/>
    <property type="match status" value="1"/>
</dbReference>
<feature type="region of interest" description="Disordered" evidence="12">
    <location>
        <begin position="155"/>
        <end position="248"/>
    </location>
</feature>
<dbReference type="SMART" id="SM00229">
    <property type="entry name" value="RasGEFN"/>
    <property type="match status" value="1"/>
</dbReference>
<dbReference type="Pfam" id="PF00722">
    <property type="entry name" value="Glyco_hydro_16"/>
    <property type="match status" value="1"/>
</dbReference>
<dbReference type="CDD" id="cd06224">
    <property type="entry name" value="REM"/>
    <property type="match status" value="1"/>
</dbReference>
<comment type="function">
    <text evidence="1">Component of the ESCRT-0 complex which is the sorting receptor for ubiquitinated cargo proteins at the multivesicular body (MVB).</text>
</comment>
<accession>A0A4U0V0V4</accession>
<feature type="compositionally biased region" description="Low complexity" evidence="12">
    <location>
        <begin position="1503"/>
        <end position="1525"/>
    </location>
</feature>
<dbReference type="InterPro" id="IPR001452">
    <property type="entry name" value="SH3_domain"/>
</dbReference>
<dbReference type="CDD" id="cd00155">
    <property type="entry name" value="RasGEF"/>
    <property type="match status" value="1"/>
</dbReference>
<dbReference type="CDD" id="cd00201">
    <property type="entry name" value="WW"/>
    <property type="match status" value="1"/>
</dbReference>
<name>A0A4U0V0V4_9PEZI</name>
<evidence type="ECO:0000256" key="9">
    <source>
        <dbReference type="ARBA" id="ARBA00022753"/>
    </source>
</evidence>
<dbReference type="Pfam" id="PF25006">
    <property type="entry name" value="DUF7783"/>
    <property type="match status" value="1"/>
</dbReference>
<dbReference type="Proteomes" id="UP000310066">
    <property type="component" value="Unassembled WGS sequence"/>
</dbReference>
<feature type="domain" description="GH16" evidence="16">
    <location>
        <begin position="1221"/>
        <end position="1469"/>
    </location>
</feature>
<proteinExistence type="inferred from homology"/>
<evidence type="ECO:0000256" key="6">
    <source>
        <dbReference type="ARBA" id="ARBA00018978"/>
    </source>
</evidence>
<dbReference type="PROSITE" id="PS51762">
    <property type="entry name" value="GH16_2"/>
    <property type="match status" value="1"/>
</dbReference>
<keyword evidence="7 11" id="KW-0728">SH3 domain</keyword>
<dbReference type="SMART" id="SM00147">
    <property type="entry name" value="RasGEF"/>
    <property type="match status" value="1"/>
</dbReference>
<evidence type="ECO:0000256" key="10">
    <source>
        <dbReference type="PROSITE-ProRule" id="PRU00168"/>
    </source>
</evidence>
<dbReference type="GO" id="GO:0005886">
    <property type="term" value="C:plasma membrane"/>
    <property type="evidence" value="ECO:0007669"/>
    <property type="project" value="TreeGrafter"/>
</dbReference>
<dbReference type="SUPFAM" id="SSF49899">
    <property type="entry name" value="Concanavalin A-like lectins/glucanases"/>
    <property type="match status" value="1"/>
</dbReference>
<evidence type="ECO:0000259" key="16">
    <source>
        <dbReference type="PROSITE" id="PS51762"/>
    </source>
</evidence>
<dbReference type="Gene3D" id="2.60.120.200">
    <property type="match status" value="1"/>
</dbReference>
<gene>
    <name evidence="17" type="ORF">B0A54_07298</name>
</gene>
<dbReference type="SUPFAM" id="SSF48366">
    <property type="entry name" value="Ras GEF"/>
    <property type="match status" value="1"/>
</dbReference>
<dbReference type="FunFam" id="2.30.30.40:FF:000072">
    <property type="entry name" value="Unconventional Myosin IB"/>
    <property type="match status" value="1"/>
</dbReference>
<dbReference type="Pfam" id="PF25008">
    <property type="entry name" value="DUF7784"/>
    <property type="match status" value="1"/>
</dbReference>
<feature type="domain" description="SH3" evidence="13">
    <location>
        <begin position="11"/>
        <end position="71"/>
    </location>
</feature>
<feature type="compositionally biased region" description="Polar residues" evidence="12">
    <location>
        <begin position="669"/>
        <end position="683"/>
    </location>
</feature>
<dbReference type="Pfam" id="PF00618">
    <property type="entry name" value="RasGEF_N"/>
    <property type="match status" value="1"/>
</dbReference>